<dbReference type="AlphaFoldDB" id="A0A0V0R0I0"/>
<accession>A0A0V0R0I0</accession>
<comment type="caution">
    <text evidence="1">The sequence shown here is derived from an EMBL/GenBank/DDBJ whole genome shotgun (WGS) entry which is preliminary data.</text>
</comment>
<dbReference type="EMBL" id="LDAU01000074">
    <property type="protein sequence ID" value="KRX08079.1"/>
    <property type="molecule type" value="Genomic_DNA"/>
</dbReference>
<name>A0A0V0R0I0_PSEPJ</name>
<proteinExistence type="predicted"/>
<evidence type="ECO:0000313" key="2">
    <source>
        <dbReference type="Proteomes" id="UP000054937"/>
    </source>
</evidence>
<protein>
    <submittedName>
        <fullName evidence="1">Uncharacterized protein</fullName>
    </submittedName>
</protein>
<keyword evidence="2" id="KW-1185">Reference proteome</keyword>
<dbReference type="InParanoid" id="A0A0V0R0I0"/>
<dbReference type="Proteomes" id="UP000054937">
    <property type="component" value="Unassembled WGS sequence"/>
</dbReference>
<gene>
    <name evidence="1" type="ORF">PPERSA_10441</name>
</gene>
<sequence length="291" mass="34477">MRGAVPRTAPLGKTRSQYMINEKTSWLNKNIEKQYNQLIDQRQKKQDKPLINPGSEIIQSREYNNLYFTKDAEYIPISKCCNSPVFIEIDDSQKGKILCNSKECKKSLLLDFQACYDRENNIHKTKLPNEKISEAVSNLIMTGQFKKSNLNKKIKQATYSHNFKPSYLNFKKQQNQQDNNLQNFQQLNPQFEDHQIQNKNQNTYGQEDFQLKSNSLFNSRKIQKFQKDQDIYQQNNIDNIDKTEFKKQNMNLNLNMDKNYNYQQQNQQKGYQLEQEQTLLDIKNMINDLLG</sequence>
<organism evidence="1 2">
    <name type="scientific">Pseudocohnilembus persalinus</name>
    <name type="common">Ciliate</name>
    <dbReference type="NCBI Taxonomy" id="266149"/>
    <lineage>
        <taxon>Eukaryota</taxon>
        <taxon>Sar</taxon>
        <taxon>Alveolata</taxon>
        <taxon>Ciliophora</taxon>
        <taxon>Intramacronucleata</taxon>
        <taxon>Oligohymenophorea</taxon>
        <taxon>Scuticociliatia</taxon>
        <taxon>Philasterida</taxon>
        <taxon>Pseudocohnilembidae</taxon>
        <taxon>Pseudocohnilembus</taxon>
    </lineage>
</organism>
<evidence type="ECO:0000313" key="1">
    <source>
        <dbReference type="EMBL" id="KRX08079.1"/>
    </source>
</evidence>
<reference evidence="1 2" key="1">
    <citation type="journal article" date="2015" name="Sci. Rep.">
        <title>Genome of the facultative scuticociliatosis pathogen Pseudocohnilembus persalinus provides insight into its virulence through horizontal gene transfer.</title>
        <authorList>
            <person name="Xiong J."/>
            <person name="Wang G."/>
            <person name="Cheng J."/>
            <person name="Tian M."/>
            <person name="Pan X."/>
            <person name="Warren A."/>
            <person name="Jiang C."/>
            <person name="Yuan D."/>
            <person name="Miao W."/>
        </authorList>
    </citation>
    <scope>NUCLEOTIDE SEQUENCE [LARGE SCALE GENOMIC DNA]</scope>
    <source>
        <strain evidence="1">36N120E</strain>
    </source>
</reference>
<dbReference type="OrthoDB" id="285305at2759"/>